<dbReference type="GO" id="GO:0016829">
    <property type="term" value="F:lyase activity"/>
    <property type="evidence" value="ECO:0007669"/>
    <property type="project" value="UniProtKB-KW"/>
</dbReference>
<dbReference type="Proteomes" id="UP000557217">
    <property type="component" value="Unassembled WGS sequence"/>
</dbReference>
<evidence type="ECO:0000313" key="2">
    <source>
        <dbReference type="EMBL" id="MBB5149273.1"/>
    </source>
</evidence>
<gene>
    <name evidence="2" type="ORF">HNR36_001663</name>
</gene>
<keyword evidence="3" id="KW-1185">Reference proteome</keyword>
<feature type="transmembrane region" description="Helical" evidence="1">
    <location>
        <begin position="57"/>
        <end position="76"/>
    </location>
</feature>
<accession>A0A840PTI5</accession>
<evidence type="ECO:0000313" key="3">
    <source>
        <dbReference type="Proteomes" id="UP000557217"/>
    </source>
</evidence>
<name>A0A840PTI5_URETH</name>
<keyword evidence="1" id="KW-1133">Transmembrane helix</keyword>
<organism evidence="2 3">
    <name type="scientific">Ureibacillus thermosphaericus</name>
    <dbReference type="NCBI Taxonomy" id="51173"/>
    <lineage>
        <taxon>Bacteria</taxon>
        <taxon>Bacillati</taxon>
        <taxon>Bacillota</taxon>
        <taxon>Bacilli</taxon>
        <taxon>Bacillales</taxon>
        <taxon>Caryophanaceae</taxon>
        <taxon>Ureibacillus</taxon>
    </lineage>
</organism>
<proteinExistence type="predicted"/>
<keyword evidence="1" id="KW-0812">Transmembrane</keyword>
<dbReference type="RefSeq" id="WP_247595868.1">
    <property type="nucleotide sequence ID" value="NZ_JAAXPW010000019.1"/>
</dbReference>
<dbReference type="AlphaFoldDB" id="A0A840PTI5"/>
<keyword evidence="2" id="KW-0456">Lyase</keyword>
<keyword evidence="1" id="KW-0472">Membrane</keyword>
<protein>
    <submittedName>
        <fullName evidence="2">Formate hydrogenlyase subunit 3/multisubunit Na+/H+ antiporter MnhD subunit</fullName>
    </submittedName>
</protein>
<reference evidence="2 3" key="1">
    <citation type="submission" date="2020-08" db="EMBL/GenBank/DDBJ databases">
        <title>Genomic Encyclopedia of Type Strains, Phase IV (KMG-IV): sequencing the most valuable type-strain genomes for metagenomic binning, comparative biology and taxonomic classification.</title>
        <authorList>
            <person name="Goeker M."/>
        </authorList>
    </citation>
    <scope>NUCLEOTIDE SEQUENCE [LARGE SCALE GENOMIC DNA]</scope>
    <source>
        <strain evidence="2 3">DSM 10633</strain>
    </source>
</reference>
<sequence>MMGGWTIPTIIVGLIIVGVSYVMTVSVMKKTEERASAMDTPISKTVREHPILMNPIIIMYIIFGIFTGIMIFYYWAKSASY</sequence>
<feature type="transmembrane region" description="Helical" evidence="1">
    <location>
        <begin position="6"/>
        <end position="28"/>
    </location>
</feature>
<evidence type="ECO:0000256" key="1">
    <source>
        <dbReference type="SAM" id="Phobius"/>
    </source>
</evidence>
<comment type="caution">
    <text evidence="2">The sequence shown here is derived from an EMBL/GenBank/DDBJ whole genome shotgun (WGS) entry which is preliminary data.</text>
</comment>
<dbReference type="EMBL" id="JACHGZ010000017">
    <property type="protein sequence ID" value="MBB5149273.1"/>
    <property type="molecule type" value="Genomic_DNA"/>
</dbReference>